<feature type="region of interest" description="Disordered" evidence="1">
    <location>
        <begin position="275"/>
        <end position="319"/>
    </location>
</feature>
<dbReference type="Proteomes" id="UP000231742">
    <property type="component" value="Unassembled WGS sequence"/>
</dbReference>
<dbReference type="AlphaFoldDB" id="A0A2M9D3P1"/>
<keyword evidence="3" id="KW-1185">Reference proteome</keyword>
<accession>A0A2M9D3P1</accession>
<organism evidence="2 3">
    <name type="scientific">Salinibacterium amurskyense</name>
    <dbReference type="NCBI Taxonomy" id="205941"/>
    <lineage>
        <taxon>Bacteria</taxon>
        <taxon>Bacillati</taxon>
        <taxon>Actinomycetota</taxon>
        <taxon>Actinomycetes</taxon>
        <taxon>Micrococcales</taxon>
        <taxon>Microbacteriaceae</taxon>
        <taxon>Salinibacterium</taxon>
    </lineage>
</organism>
<reference evidence="2 3" key="1">
    <citation type="submission" date="2017-11" db="EMBL/GenBank/DDBJ databases">
        <title>Genomic Encyclopedia of Archaeal and Bacterial Type Strains, Phase II (KMG-II): From Individual Species to Whole Genera.</title>
        <authorList>
            <person name="Goeker M."/>
        </authorList>
    </citation>
    <scope>NUCLEOTIDE SEQUENCE [LARGE SCALE GENOMIC DNA]</scope>
    <source>
        <strain evidence="2 3">DSM 16400</strain>
    </source>
</reference>
<evidence type="ECO:0008006" key="4">
    <source>
        <dbReference type="Google" id="ProtNLM"/>
    </source>
</evidence>
<evidence type="ECO:0000256" key="1">
    <source>
        <dbReference type="SAM" id="MobiDB-lite"/>
    </source>
</evidence>
<evidence type="ECO:0000313" key="3">
    <source>
        <dbReference type="Proteomes" id="UP000231742"/>
    </source>
</evidence>
<sequence>MVVRGIDRVLTVQRPVVLAHIRSIRRSKPQATPDEIIAVLERRYLAAVTTGGALVGASAAIPAVGTGASLALSGVETAGFLEASALFAQSVTEVHGIVVDDPDRARALVMTMVLGGAGSDLVKQLAAQATGTGAARSAFWGETLAKNLPSTLVGPIADRLKRTFLKRYAAAQGTNVVGRLMPFGIGAVIGGGGNNILGRQIIRTARQGFGPAPATLPSWLEPVIALPKAAKTPRVRGERKRLPALPALPALPHRRKSRGWVELETLADLEQHLDADQLTAIESGGASAAESTPEHEQEHEHEHEHEPTLDSAPETEAPR</sequence>
<comment type="caution">
    <text evidence="2">The sequence shown here is derived from an EMBL/GenBank/DDBJ whole genome shotgun (WGS) entry which is preliminary data.</text>
</comment>
<feature type="compositionally biased region" description="Basic and acidic residues" evidence="1">
    <location>
        <begin position="292"/>
        <end position="308"/>
    </location>
</feature>
<feature type="compositionally biased region" description="Low complexity" evidence="1">
    <location>
        <begin position="282"/>
        <end position="291"/>
    </location>
</feature>
<dbReference type="EMBL" id="PGFH01000002">
    <property type="protein sequence ID" value="PJJ78801.1"/>
    <property type="molecule type" value="Genomic_DNA"/>
</dbReference>
<evidence type="ECO:0000313" key="2">
    <source>
        <dbReference type="EMBL" id="PJJ78801.1"/>
    </source>
</evidence>
<gene>
    <name evidence="2" type="ORF">CLV85_2380</name>
</gene>
<name>A0A2M9D3P1_9MICO</name>
<protein>
    <recommendedName>
        <fullName evidence="4">EcsC family protein</fullName>
    </recommendedName>
</protein>
<proteinExistence type="predicted"/>